<accession>A0A0Q3QMK0</accession>
<dbReference type="AlphaFoldDB" id="A0A0Q3QMK0"/>
<evidence type="ECO:0000313" key="2">
    <source>
        <dbReference type="EMBL" id="KQK74273.1"/>
    </source>
</evidence>
<keyword evidence="3" id="KW-1185">Reference proteome</keyword>
<name>A0A0Q3QMK0_AMAAE</name>
<comment type="caution">
    <text evidence="2">The sequence shown here is derived from an EMBL/GenBank/DDBJ whole genome shotgun (WGS) entry which is preliminary data.</text>
</comment>
<dbReference type="EMBL" id="LMAW01003067">
    <property type="protein sequence ID" value="KQK74273.1"/>
    <property type="molecule type" value="Genomic_DNA"/>
</dbReference>
<feature type="region of interest" description="Disordered" evidence="1">
    <location>
        <begin position="71"/>
        <end position="166"/>
    </location>
</feature>
<dbReference type="STRING" id="12930.A0A0Q3QMK0"/>
<reference evidence="2 3" key="1">
    <citation type="submission" date="2015-10" db="EMBL/GenBank/DDBJ databases">
        <authorList>
            <person name="Gilbert D.G."/>
        </authorList>
    </citation>
    <scope>NUCLEOTIDE SEQUENCE [LARGE SCALE GENOMIC DNA]</scope>
    <source>
        <strain evidence="2">FVVF132</strain>
    </source>
</reference>
<feature type="compositionally biased region" description="Low complexity" evidence="1">
    <location>
        <begin position="145"/>
        <end position="154"/>
    </location>
</feature>
<feature type="compositionally biased region" description="Low complexity" evidence="1">
    <location>
        <begin position="1"/>
        <end position="15"/>
    </location>
</feature>
<dbReference type="Proteomes" id="UP000051836">
    <property type="component" value="Unassembled WGS sequence"/>
</dbReference>
<evidence type="ECO:0000256" key="1">
    <source>
        <dbReference type="SAM" id="MobiDB-lite"/>
    </source>
</evidence>
<sequence>MCSSHTSSSLSNSLSEDGGRPRRWPVAGGEPRGTAAPLHGRVCWPFPAGVDGELLGLLGKEQFECVDVELESGEARKGHGKKRTVPKRQILLKRKERKETGFVPRGDAPAPQPVPPARKEPPSKGRAIERPRQENAVRAEDQDGAEGAAGQLDLFGAILRRHRPAG</sequence>
<feature type="compositionally biased region" description="Basic residues" evidence="1">
    <location>
        <begin position="78"/>
        <end position="96"/>
    </location>
</feature>
<evidence type="ECO:0000313" key="3">
    <source>
        <dbReference type="Proteomes" id="UP000051836"/>
    </source>
</evidence>
<organism evidence="2 3">
    <name type="scientific">Amazona aestiva</name>
    <name type="common">Blue-fronted Amazon parrot</name>
    <dbReference type="NCBI Taxonomy" id="12930"/>
    <lineage>
        <taxon>Eukaryota</taxon>
        <taxon>Metazoa</taxon>
        <taxon>Chordata</taxon>
        <taxon>Craniata</taxon>
        <taxon>Vertebrata</taxon>
        <taxon>Euteleostomi</taxon>
        <taxon>Archelosauria</taxon>
        <taxon>Archosauria</taxon>
        <taxon>Dinosauria</taxon>
        <taxon>Saurischia</taxon>
        <taxon>Theropoda</taxon>
        <taxon>Coelurosauria</taxon>
        <taxon>Aves</taxon>
        <taxon>Neognathae</taxon>
        <taxon>Neoaves</taxon>
        <taxon>Telluraves</taxon>
        <taxon>Australaves</taxon>
        <taxon>Psittaciformes</taxon>
        <taxon>Psittacidae</taxon>
        <taxon>Amazona</taxon>
    </lineage>
</organism>
<dbReference type="OrthoDB" id="8945866at2759"/>
<feature type="region of interest" description="Disordered" evidence="1">
    <location>
        <begin position="1"/>
        <end position="40"/>
    </location>
</feature>
<feature type="compositionally biased region" description="Basic and acidic residues" evidence="1">
    <location>
        <begin position="117"/>
        <end position="141"/>
    </location>
</feature>
<gene>
    <name evidence="2" type="ORF">AAES_159456</name>
</gene>
<protein>
    <submittedName>
        <fullName evidence="2">Uncharacterized protein</fullName>
    </submittedName>
</protein>
<proteinExistence type="predicted"/>